<evidence type="ECO:0000313" key="2">
    <source>
        <dbReference type="EMBL" id="SHJ68348.1"/>
    </source>
</evidence>
<feature type="domain" description="DUF1508" evidence="1">
    <location>
        <begin position="8"/>
        <end position="44"/>
    </location>
</feature>
<dbReference type="InterPro" id="IPR036913">
    <property type="entry name" value="YegP-like_sf"/>
</dbReference>
<protein>
    <recommendedName>
        <fullName evidence="1">DUF1508 domain-containing protein</fullName>
    </recommendedName>
</protein>
<dbReference type="InterPro" id="IPR010879">
    <property type="entry name" value="DUF1508"/>
</dbReference>
<dbReference type="InterPro" id="IPR051141">
    <property type="entry name" value="UPF0339_domain"/>
</dbReference>
<organism evidence="2 3">
    <name type="scientific">Pseudozobellia thermophila</name>
    <dbReference type="NCBI Taxonomy" id="192903"/>
    <lineage>
        <taxon>Bacteria</taxon>
        <taxon>Pseudomonadati</taxon>
        <taxon>Bacteroidota</taxon>
        <taxon>Flavobacteriia</taxon>
        <taxon>Flavobacteriales</taxon>
        <taxon>Flavobacteriaceae</taxon>
        <taxon>Pseudozobellia</taxon>
    </lineage>
</organism>
<dbReference type="PANTHER" id="PTHR40606:SF1">
    <property type="entry name" value="UPF0339 PROTEIN YEGP"/>
    <property type="match status" value="1"/>
</dbReference>
<dbReference type="OrthoDB" id="9802792at2"/>
<name>A0A1M6LAY0_9FLAO</name>
<reference evidence="3" key="1">
    <citation type="submission" date="2016-11" db="EMBL/GenBank/DDBJ databases">
        <authorList>
            <person name="Varghese N."/>
            <person name="Submissions S."/>
        </authorList>
    </citation>
    <scope>NUCLEOTIDE SEQUENCE [LARGE SCALE GENOMIC DNA]</scope>
    <source>
        <strain evidence="3">DSM 19858</strain>
    </source>
</reference>
<dbReference type="Pfam" id="PF07411">
    <property type="entry name" value="DUF1508"/>
    <property type="match status" value="2"/>
</dbReference>
<dbReference type="RefSeq" id="WP_072994842.1">
    <property type="nucleotide sequence ID" value="NZ_FQYU01000007.1"/>
</dbReference>
<evidence type="ECO:0000259" key="1">
    <source>
        <dbReference type="Pfam" id="PF07411"/>
    </source>
</evidence>
<dbReference type="AlphaFoldDB" id="A0A1M6LAY0"/>
<evidence type="ECO:0000313" key="3">
    <source>
        <dbReference type="Proteomes" id="UP000184543"/>
    </source>
</evidence>
<dbReference type="SUPFAM" id="SSF160113">
    <property type="entry name" value="YegP-like"/>
    <property type="match status" value="2"/>
</dbReference>
<keyword evidence="3" id="KW-1185">Reference proteome</keyword>
<dbReference type="STRING" id="192903.SAMN04488513_10791"/>
<dbReference type="Gene3D" id="2.30.29.80">
    <property type="match status" value="1"/>
</dbReference>
<accession>A0A1M6LAY0</accession>
<dbReference type="PANTHER" id="PTHR40606">
    <property type="match status" value="1"/>
</dbReference>
<gene>
    <name evidence="2" type="ORF">SAMN04488513_10791</name>
</gene>
<feature type="domain" description="DUF1508" evidence="1">
    <location>
        <begin position="59"/>
        <end position="92"/>
    </location>
</feature>
<dbReference type="Proteomes" id="UP000184543">
    <property type="component" value="Unassembled WGS sequence"/>
</dbReference>
<sequence>MVKTYFDDNGYHFSITAPNGTTILKSVTFTDKSTMQQAIARLRSMPLANSSIERTTNHDGRFLFGVKDHNGRVMAHSLSYGSEAGMENGIKNLAKVLGALEAEGD</sequence>
<dbReference type="EMBL" id="FQYU01000007">
    <property type="protein sequence ID" value="SHJ68348.1"/>
    <property type="molecule type" value="Genomic_DNA"/>
</dbReference>
<proteinExistence type="predicted"/>